<protein>
    <submittedName>
        <fullName evidence="2">Uncharacterized protein</fullName>
    </submittedName>
</protein>
<feature type="compositionally biased region" description="Basic and acidic residues" evidence="1">
    <location>
        <begin position="259"/>
        <end position="270"/>
    </location>
</feature>
<reference evidence="2" key="1">
    <citation type="journal article" date="2005" name="PLoS Biol.">
        <title>The genomes of Oryza sativa: a history of duplications.</title>
        <authorList>
            <person name="Yu J."/>
            <person name="Wang J."/>
            <person name="Lin W."/>
            <person name="Li S."/>
            <person name="Li H."/>
            <person name="Zhou J."/>
            <person name="Ni P."/>
            <person name="Dong W."/>
            <person name="Hu S."/>
            <person name="Zeng C."/>
            <person name="Zhang J."/>
            <person name="Zhang Y."/>
            <person name="Li R."/>
            <person name="Xu Z."/>
            <person name="Li S."/>
            <person name="Li X."/>
            <person name="Zheng H."/>
            <person name="Cong L."/>
            <person name="Lin L."/>
            <person name="Yin J."/>
            <person name="Geng J."/>
            <person name="Li G."/>
            <person name="Shi J."/>
            <person name="Liu J."/>
            <person name="Lv H."/>
            <person name="Li J."/>
            <person name="Wang J."/>
            <person name="Deng Y."/>
            <person name="Ran L."/>
            <person name="Shi X."/>
            <person name="Wang X."/>
            <person name="Wu Q."/>
            <person name="Li C."/>
            <person name="Ren X."/>
            <person name="Wang J."/>
            <person name="Wang X."/>
            <person name="Li D."/>
            <person name="Liu D."/>
            <person name="Zhang X."/>
            <person name="Ji Z."/>
            <person name="Zhao W."/>
            <person name="Sun Y."/>
            <person name="Zhang Z."/>
            <person name="Bao J."/>
            <person name="Han Y."/>
            <person name="Dong L."/>
            <person name="Ji J."/>
            <person name="Chen P."/>
            <person name="Wu S."/>
            <person name="Liu J."/>
            <person name="Xiao Y."/>
            <person name="Bu D."/>
            <person name="Tan J."/>
            <person name="Yang L."/>
            <person name="Ye C."/>
            <person name="Zhang J."/>
            <person name="Xu J."/>
            <person name="Zhou Y."/>
            <person name="Yu Y."/>
            <person name="Zhang B."/>
            <person name="Zhuang S."/>
            <person name="Wei H."/>
            <person name="Liu B."/>
            <person name="Lei M."/>
            <person name="Yu H."/>
            <person name="Li Y."/>
            <person name="Xu H."/>
            <person name="Wei S."/>
            <person name="He X."/>
            <person name="Fang L."/>
            <person name="Zhang Z."/>
            <person name="Zhang Y."/>
            <person name="Huang X."/>
            <person name="Su Z."/>
            <person name="Tong W."/>
            <person name="Li J."/>
            <person name="Tong Z."/>
            <person name="Li S."/>
            <person name="Ye J."/>
            <person name="Wang L."/>
            <person name="Fang L."/>
            <person name="Lei T."/>
            <person name="Chen C."/>
            <person name="Chen H."/>
            <person name="Xu Z."/>
            <person name="Li H."/>
            <person name="Huang H."/>
            <person name="Zhang F."/>
            <person name="Xu H."/>
            <person name="Li N."/>
            <person name="Zhao C."/>
            <person name="Li S."/>
            <person name="Dong L."/>
            <person name="Huang Y."/>
            <person name="Li L."/>
            <person name="Xi Y."/>
            <person name="Qi Q."/>
            <person name="Li W."/>
            <person name="Zhang B."/>
            <person name="Hu W."/>
            <person name="Zhang Y."/>
            <person name="Tian X."/>
            <person name="Jiao Y."/>
            <person name="Liang X."/>
            <person name="Jin J."/>
            <person name="Gao L."/>
            <person name="Zheng W."/>
            <person name="Hao B."/>
            <person name="Liu S."/>
            <person name="Wang W."/>
            <person name="Yuan L."/>
            <person name="Cao M."/>
            <person name="McDermott J."/>
            <person name="Samudrala R."/>
            <person name="Wang J."/>
            <person name="Wong G.K."/>
            <person name="Yang H."/>
        </authorList>
    </citation>
    <scope>NUCLEOTIDE SEQUENCE [LARGE SCALE GENOMIC DNA]</scope>
</reference>
<sequence length="270" mass="29088">MKASIKFRDDDRPLLRARVPIRVLGLPLHSGLSAGGDPRELRLDLSTAFSFGPAIRLSYRPNDPALPFSVSVRAGVGPLGSPARAPFSLAAEFNLLSGNPGSPAFFLLLKPRLGDFSLSHTLRSSPASRHLAPPTKRAATRIPRHQGRRLLPPPTPMQRTGTGRGGEGFSLVRRQLEALNAESGMLRRAVEDLRAEVGSRRAAVSTAGAPDTWRTPPAPPQPAQPYHYSSPVKPDRRGSGKDMAAAENATKPSSDELGDELKRALEARLR</sequence>
<dbReference type="PANTHER" id="PTHR34285:SF3">
    <property type="entry name" value="OS08G0510800 PROTEIN"/>
    <property type="match status" value="1"/>
</dbReference>
<organism evidence="2">
    <name type="scientific">Oryza sativa subsp. japonica</name>
    <name type="common">Rice</name>
    <dbReference type="NCBI Taxonomy" id="39947"/>
    <lineage>
        <taxon>Eukaryota</taxon>
        <taxon>Viridiplantae</taxon>
        <taxon>Streptophyta</taxon>
        <taxon>Embryophyta</taxon>
        <taxon>Tracheophyta</taxon>
        <taxon>Spermatophyta</taxon>
        <taxon>Magnoliopsida</taxon>
        <taxon>Liliopsida</taxon>
        <taxon>Poales</taxon>
        <taxon>Poaceae</taxon>
        <taxon>BOP clade</taxon>
        <taxon>Oryzoideae</taxon>
        <taxon>Oryzeae</taxon>
        <taxon>Oryzinae</taxon>
        <taxon>Oryza</taxon>
        <taxon>Oryza sativa</taxon>
    </lineage>
</organism>
<accession>A3BUR0</accession>
<proteinExistence type="predicted"/>
<dbReference type="Proteomes" id="UP000007752">
    <property type="component" value="Chromosome 8"/>
</dbReference>
<dbReference type="AlphaFoldDB" id="A3BUR0"/>
<feature type="region of interest" description="Disordered" evidence="1">
    <location>
        <begin position="195"/>
        <end position="270"/>
    </location>
</feature>
<name>A3BUR0_ORYSJ</name>
<gene>
    <name evidence="2" type="ORF">OsJ_27896</name>
</gene>
<dbReference type="EMBL" id="CM000145">
    <property type="protein sequence ID" value="EAZ43299.1"/>
    <property type="molecule type" value="Genomic_DNA"/>
</dbReference>
<reference evidence="2" key="2">
    <citation type="submission" date="2008-12" db="EMBL/GenBank/DDBJ databases">
        <title>Improved gene annotation of the rice (Oryza sativa) genomes.</title>
        <authorList>
            <person name="Wang J."/>
            <person name="Li R."/>
            <person name="Fan W."/>
            <person name="Huang Q."/>
            <person name="Zhang J."/>
            <person name="Zhou Y."/>
            <person name="Hu Y."/>
            <person name="Zi S."/>
            <person name="Li J."/>
            <person name="Ni P."/>
            <person name="Zheng H."/>
            <person name="Zhang Y."/>
            <person name="Zhao M."/>
            <person name="Hao Q."/>
            <person name="McDermott J."/>
            <person name="Samudrala R."/>
            <person name="Kristiansen K."/>
            <person name="Wong G.K.-S."/>
        </authorList>
    </citation>
    <scope>NUCLEOTIDE SEQUENCE</scope>
</reference>
<evidence type="ECO:0000313" key="2">
    <source>
        <dbReference type="EMBL" id="EAZ43299.1"/>
    </source>
</evidence>
<dbReference type="PANTHER" id="PTHR34285">
    <property type="entry name" value="OS08G0510800 PROTEIN"/>
    <property type="match status" value="1"/>
</dbReference>
<feature type="region of interest" description="Disordered" evidence="1">
    <location>
        <begin position="146"/>
        <end position="167"/>
    </location>
</feature>
<evidence type="ECO:0000256" key="1">
    <source>
        <dbReference type="SAM" id="MobiDB-lite"/>
    </source>
</evidence>